<dbReference type="RefSeq" id="WP_099871905.1">
    <property type="nucleotide sequence ID" value="NZ_JANFMI010000015.1"/>
</dbReference>
<feature type="domain" description="FRG" evidence="1">
    <location>
        <begin position="23"/>
        <end position="130"/>
    </location>
</feature>
<dbReference type="Pfam" id="PF08867">
    <property type="entry name" value="FRG"/>
    <property type="match status" value="1"/>
</dbReference>
<dbReference type="InterPro" id="IPR014966">
    <property type="entry name" value="FRG-dom"/>
</dbReference>
<proteinExistence type="predicted"/>
<sequence>MNREISVSSLQEFIDFLDQQSKLNNSFYFRGEERDFKQTKNTASGFRWMSENSLQYGEENTTFSRNYCDLLKMRQQFFSEIGYSLTKYEVENFIAYCQHHGLPTELLDISENPLVALYFACQNEDDGFVYCFDKVLFSTIPTQHSLIKDDISRQSFDLLGFGTNCFDKQVLIEGVKNVEKKKAGATITVSFTSVKELMIHELEKIDTSLKKLSTSELCQAFVENISKVDSDILPYFLHKPSVKFDRMVNQQGLFVVQQYFMPDVYQKLLPSITIKIKEKYKARILEQLDYIGVNQKFVYPDVDNIASYIKEKVAKSNNLVE</sequence>
<evidence type="ECO:0000313" key="3">
    <source>
        <dbReference type="Proteomes" id="UP001152877"/>
    </source>
</evidence>
<organism evidence="2 3">
    <name type="scientific">Streptococcus suis</name>
    <dbReference type="NCBI Taxonomy" id="1307"/>
    <lineage>
        <taxon>Bacteria</taxon>
        <taxon>Bacillati</taxon>
        <taxon>Bacillota</taxon>
        <taxon>Bacilli</taxon>
        <taxon>Lactobacillales</taxon>
        <taxon>Streptococcaceae</taxon>
        <taxon>Streptococcus</taxon>
    </lineage>
</organism>
<evidence type="ECO:0000313" key="2">
    <source>
        <dbReference type="EMBL" id="MDG4516392.1"/>
    </source>
</evidence>
<dbReference type="EMBL" id="JANFMI010000015">
    <property type="protein sequence ID" value="MDG4516392.1"/>
    <property type="molecule type" value="Genomic_DNA"/>
</dbReference>
<name>A0A9X4RTZ5_STRSU</name>
<accession>A0A9X4RTZ5</accession>
<reference evidence="2" key="1">
    <citation type="submission" date="2022-07" db="EMBL/GenBank/DDBJ databases">
        <title>Whole Genome Sequencing of Streptococcus suis.</title>
        <authorList>
            <person name="Dai X."/>
            <person name="Huang J."/>
            <person name="Wang L."/>
        </authorList>
    </citation>
    <scope>NUCLEOTIDE SEQUENCE</scope>
    <source>
        <strain evidence="2">HDJ11</strain>
    </source>
</reference>
<evidence type="ECO:0000259" key="1">
    <source>
        <dbReference type="SMART" id="SM00901"/>
    </source>
</evidence>
<comment type="caution">
    <text evidence="2">The sequence shown here is derived from an EMBL/GenBank/DDBJ whole genome shotgun (WGS) entry which is preliminary data.</text>
</comment>
<dbReference type="AlphaFoldDB" id="A0A9X4RTZ5"/>
<dbReference type="Proteomes" id="UP001152877">
    <property type="component" value="Unassembled WGS sequence"/>
</dbReference>
<dbReference type="SMART" id="SM00901">
    <property type="entry name" value="FRG"/>
    <property type="match status" value="1"/>
</dbReference>
<protein>
    <submittedName>
        <fullName evidence="2">FRG domain-containing protein</fullName>
    </submittedName>
</protein>
<gene>
    <name evidence="2" type="ORF">NOL11_05355</name>
</gene>